<dbReference type="OrthoDB" id="8778761at2"/>
<dbReference type="CDD" id="cd06170">
    <property type="entry name" value="LuxR_C_like"/>
    <property type="match status" value="1"/>
</dbReference>
<reference evidence="5 6" key="1">
    <citation type="submission" date="2016-02" db="EMBL/GenBank/DDBJ databases">
        <authorList>
            <person name="Wen L."/>
            <person name="He K."/>
            <person name="Yang H."/>
        </authorList>
    </citation>
    <scope>NUCLEOTIDE SEQUENCE [LARGE SCALE GENOMIC DNA]</scope>
    <source>
        <strain evidence="5 6">TSA40</strain>
    </source>
</reference>
<keyword evidence="1" id="KW-0238">DNA-binding</keyword>
<dbReference type="SMART" id="SM00448">
    <property type="entry name" value="REC"/>
    <property type="match status" value="1"/>
</dbReference>
<dbReference type="SUPFAM" id="SSF46894">
    <property type="entry name" value="C-terminal effector domain of the bipartite response regulators"/>
    <property type="match status" value="1"/>
</dbReference>
<dbReference type="AlphaFoldDB" id="A0A254T8U9"/>
<name>A0A254T8U9_9BURK</name>
<dbReference type="GO" id="GO:0000160">
    <property type="term" value="P:phosphorelay signal transduction system"/>
    <property type="evidence" value="ECO:0007669"/>
    <property type="project" value="InterPro"/>
</dbReference>
<dbReference type="RefSeq" id="WP_088705985.1">
    <property type="nucleotide sequence ID" value="NZ_LSTO01000001.1"/>
</dbReference>
<dbReference type="InterPro" id="IPR036388">
    <property type="entry name" value="WH-like_DNA-bd_sf"/>
</dbReference>
<sequence>MHCLIVDHSPVMLAGYDTIVRRDFPASTVALAASAERAIEHLHAAMPVSLALVDWMLEENGACRVLSCCGELRHPPPVIIASGKDDPDTVRLCKALGASGFIAKKDDPTQIGNAIRAVLAGRKFYPPEEAPGAAPAMVCGVRLTQRQRDLVDLVLAGYSNKQIAAALNLSYGTVKNYMYELMRLFDVVSRLKMALKVRESGYMPRRGRPARRAEFQPSVAVSA</sequence>
<dbReference type="PANTHER" id="PTHR45566:SF1">
    <property type="entry name" value="HTH-TYPE TRANSCRIPTIONAL REGULATOR YHJB-RELATED"/>
    <property type="match status" value="1"/>
</dbReference>
<dbReference type="InterPro" id="IPR001789">
    <property type="entry name" value="Sig_transdc_resp-reg_receiver"/>
</dbReference>
<dbReference type="InterPro" id="IPR051015">
    <property type="entry name" value="EvgA-like"/>
</dbReference>
<evidence type="ECO:0000259" key="3">
    <source>
        <dbReference type="PROSITE" id="PS50043"/>
    </source>
</evidence>
<dbReference type="Pfam" id="PF00072">
    <property type="entry name" value="Response_reg"/>
    <property type="match status" value="1"/>
</dbReference>
<dbReference type="GO" id="GO:0006355">
    <property type="term" value="P:regulation of DNA-templated transcription"/>
    <property type="evidence" value="ECO:0007669"/>
    <property type="project" value="InterPro"/>
</dbReference>
<dbReference type="Pfam" id="PF00196">
    <property type="entry name" value="GerE"/>
    <property type="match status" value="1"/>
</dbReference>
<organism evidence="5 6">
    <name type="scientific">Noviherbaspirillum denitrificans</name>
    <dbReference type="NCBI Taxonomy" id="1968433"/>
    <lineage>
        <taxon>Bacteria</taxon>
        <taxon>Pseudomonadati</taxon>
        <taxon>Pseudomonadota</taxon>
        <taxon>Betaproteobacteria</taxon>
        <taxon>Burkholderiales</taxon>
        <taxon>Oxalobacteraceae</taxon>
        <taxon>Noviherbaspirillum</taxon>
    </lineage>
</organism>
<feature type="domain" description="Response regulatory" evidence="4">
    <location>
        <begin position="2"/>
        <end position="119"/>
    </location>
</feature>
<dbReference type="Gene3D" id="3.40.50.2300">
    <property type="match status" value="1"/>
</dbReference>
<evidence type="ECO:0000256" key="1">
    <source>
        <dbReference type="ARBA" id="ARBA00023125"/>
    </source>
</evidence>
<dbReference type="PRINTS" id="PR00038">
    <property type="entry name" value="HTHLUXR"/>
</dbReference>
<comment type="caution">
    <text evidence="5">The sequence shown here is derived from an EMBL/GenBank/DDBJ whole genome shotgun (WGS) entry which is preliminary data.</text>
</comment>
<protein>
    <recommendedName>
        <fullName evidence="7">Two-component system response regulator</fullName>
    </recommendedName>
</protein>
<proteinExistence type="predicted"/>
<evidence type="ECO:0000256" key="2">
    <source>
        <dbReference type="PROSITE-ProRule" id="PRU00169"/>
    </source>
</evidence>
<dbReference type="Gene3D" id="1.10.10.10">
    <property type="entry name" value="Winged helix-like DNA-binding domain superfamily/Winged helix DNA-binding domain"/>
    <property type="match status" value="1"/>
</dbReference>
<evidence type="ECO:0008006" key="7">
    <source>
        <dbReference type="Google" id="ProtNLM"/>
    </source>
</evidence>
<feature type="domain" description="HTH luxR-type" evidence="3">
    <location>
        <begin position="136"/>
        <end position="201"/>
    </location>
</feature>
<dbReference type="Proteomes" id="UP000197535">
    <property type="component" value="Unassembled WGS sequence"/>
</dbReference>
<evidence type="ECO:0000259" key="4">
    <source>
        <dbReference type="PROSITE" id="PS50110"/>
    </source>
</evidence>
<dbReference type="PROSITE" id="PS50110">
    <property type="entry name" value="RESPONSE_REGULATORY"/>
    <property type="match status" value="1"/>
</dbReference>
<dbReference type="InterPro" id="IPR011006">
    <property type="entry name" value="CheY-like_superfamily"/>
</dbReference>
<dbReference type="InterPro" id="IPR016032">
    <property type="entry name" value="Sig_transdc_resp-reg_C-effctor"/>
</dbReference>
<dbReference type="SUPFAM" id="SSF52172">
    <property type="entry name" value="CheY-like"/>
    <property type="match status" value="1"/>
</dbReference>
<dbReference type="GO" id="GO:0003677">
    <property type="term" value="F:DNA binding"/>
    <property type="evidence" value="ECO:0007669"/>
    <property type="project" value="UniProtKB-KW"/>
</dbReference>
<feature type="modified residue" description="4-aspartylphosphate" evidence="2">
    <location>
        <position position="54"/>
    </location>
</feature>
<gene>
    <name evidence="5" type="ORF">AYR66_05725</name>
</gene>
<evidence type="ECO:0000313" key="5">
    <source>
        <dbReference type="EMBL" id="OWW19064.1"/>
    </source>
</evidence>
<dbReference type="SMART" id="SM00421">
    <property type="entry name" value="HTH_LUXR"/>
    <property type="match status" value="1"/>
</dbReference>
<evidence type="ECO:0000313" key="6">
    <source>
        <dbReference type="Proteomes" id="UP000197535"/>
    </source>
</evidence>
<dbReference type="PROSITE" id="PS50043">
    <property type="entry name" value="HTH_LUXR_2"/>
    <property type="match status" value="1"/>
</dbReference>
<accession>A0A254T8U9</accession>
<dbReference type="EMBL" id="LSTO01000001">
    <property type="protein sequence ID" value="OWW19064.1"/>
    <property type="molecule type" value="Genomic_DNA"/>
</dbReference>
<keyword evidence="2" id="KW-0597">Phosphoprotein</keyword>
<dbReference type="InterPro" id="IPR000792">
    <property type="entry name" value="Tscrpt_reg_LuxR_C"/>
</dbReference>
<dbReference type="PANTHER" id="PTHR45566">
    <property type="entry name" value="HTH-TYPE TRANSCRIPTIONAL REGULATOR YHJB-RELATED"/>
    <property type="match status" value="1"/>
</dbReference>
<keyword evidence="6" id="KW-1185">Reference proteome</keyword>